<gene>
    <name evidence="11" type="ORF">TresaDRAFT_2680</name>
</gene>
<dbReference type="PANTHER" id="PTHR30625:SF15">
    <property type="entry name" value="BIOPOLYMER TRANSPORT PROTEIN EXBB"/>
    <property type="match status" value="1"/>
</dbReference>
<dbReference type="InterPro" id="IPR050790">
    <property type="entry name" value="ExbB/TolQ_transport"/>
</dbReference>
<feature type="domain" description="MotA/TolQ/ExbB proton channel" evidence="10">
    <location>
        <begin position="65"/>
        <end position="187"/>
    </location>
</feature>
<protein>
    <submittedName>
        <fullName evidence="11">MotA/TolQ/ExbB proton channel</fullName>
    </submittedName>
</protein>
<dbReference type="AlphaFoldDB" id="H7EHF4"/>
<sequence>MSIFTAGGIVLIPIIICGLIAAFIVVERFVYFRAIDKRDEKFKKDIDIYLTRHDYLSAESASSNADTPTAQVIKKAIQSKKLIEADMREMVQCELDVVVPQFEHWIGFLGTVANAAMLLGLLGTVIGIIEAFGVLGDGGGILNQESLALAIAHALVTTAAGLCVAIPSFVFSSFLEKIVDSKISEMERFVTGTVLRLTGRIL</sequence>
<feature type="transmembrane region" description="Helical" evidence="9">
    <location>
        <begin position="6"/>
        <end position="31"/>
    </location>
</feature>
<evidence type="ECO:0000313" key="11">
    <source>
        <dbReference type="EMBL" id="EIC02966.1"/>
    </source>
</evidence>
<dbReference type="Pfam" id="PF01618">
    <property type="entry name" value="MotA_ExbB"/>
    <property type="match status" value="1"/>
</dbReference>
<dbReference type="OrthoDB" id="4045at2"/>
<evidence type="ECO:0000256" key="7">
    <source>
        <dbReference type="ARBA" id="ARBA00023136"/>
    </source>
</evidence>
<evidence type="ECO:0000256" key="1">
    <source>
        <dbReference type="ARBA" id="ARBA00004651"/>
    </source>
</evidence>
<keyword evidence="7 9" id="KW-0472">Membrane</keyword>
<dbReference type="RefSeq" id="WP_002702039.1">
    <property type="nucleotide sequence ID" value="NZ_AGRW01000027.1"/>
</dbReference>
<evidence type="ECO:0000256" key="3">
    <source>
        <dbReference type="ARBA" id="ARBA00022475"/>
    </source>
</evidence>
<comment type="similarity">
    <text evidence="8">Belongs to the exbB/tolQ family.</text>
</comment>
<keyword evidence="2 8" id="KW-0813">Transport</keyword>
<feature type="transmembrane region" description="Helical" evidence="9">
    <location>
        <begin position="147"/>
        <end position="175"/>
    </location>
</feature>
<organism evidence="11 12">
    <name type="scientific">Treponema saccharophilum DSM 2985</name>
    <dbReference type="NCBI Taxonomy" id="907348"/>
    <lineage>
        <taxon>Bacteria</taxon>
        <taxon>Pseudomonadati</taxon>
        <taxon>Spirochaetota</taxon>
        <taxon>Spirochaetia</taxon>
        <taxon>Spirochaetales</taxon>
        <taxon>Treponemataceae</taxon>
        <taxon>Treponema</taxon>
    </lineage>
</organism>
<evidence type="ECO:0000256" key="9">
    <source>
        <dbReference type="SAM" id="Phobius"/>
    </source>
</evidence>
<keyword evidence="5 8" id="KW-0653">Protein transport</keyword>
<comment type="subcellular location">
    <subcellularLocation>
        <location evidence="1">Cell membrane</location>
        <topology evidence="1">Multi-pass membrane protein</topology>
    </subcellularLocation>
    <subcellularLocation>
        <location evidence="8">Membrane</location>
        <topology evidence="8">Multi-pass membrane protein</topology>
    </subcellularLocation>
</comment>
<evidence type="ECO:0000256" key="2">
    <source>
        <dbReference type="ARBA" id="ARBA00022448"/>
    </source>
</evidence>
<keyword evidence="4 9" id="KW-0812">Transmembrane</keyword>
<keyword evidence="6 9" id="KW-1133">Transmembrane helix</keyword>
<dbReference type="PATRIC" id="fig|907348.3.peg.217"/>
<dbReference type="eggNOG" id="COG0811">
    <property type="taxonomic scope" value="Bacteria"/>
</dbReference>
<evidence type="ECO:0000313" key="12">
    <source>
        <dbReference type="Proteomes" id="UP000003571"/>
    </source>
</evidence>
<name>H7EHF4_9SPIR</name>
<dbReference type="InterPro" id="IPR002898">
    <property type="entry name" value="MotA_ExbB_proton_chnl"/>
</dbReference>
<keyword evidence="3" id="KW-1003">Cell membrane</keyword>
<dbReference type="GO" id="GO:0017038">
    <property type="term" value="P:protein import"/>
    <property type="evidence" value="ECO:0007669"/>
    <property type="project" value="TreeGrafter"/>
</dbReference>
<dbReference type="PANTHER" id="PTHR30625">
    <property type="entry name" value="PROTEIN TOLQ"/>
    <property type="match status" value="1"/>
</dbReference>
<evidence type="ECO:0000256" key="4">
    <source>
        <dbReference type="ARBA" id="ARBA00022692"/>
    </source>
</evidence>
<evidence type="ECO:0000256" key="5">
    <source>
        <dbReference type="ARBA" id="ARBA00022927"/>
    </source>
</evidence>
<comment type="caution">
    <text evidence="11">The sequence shown here is derived from an EMBL/GenBank/DDBJ whole genome shotgun (WGS) entry which is preliminary data.</text>
</comment>
<accession>H7EHF4</accession>
<reference evidence="11 12" key="1">
    <citation type="submission" date="2011-09" db="EMBL/GenBank/DDBJ databases">
        <title>The draft genome of Treponema saccharophilum DSM 2985.</title>
        <authorList>
            <consortium name="US DOE Joint Genome Institute (JGI-PGF)"/>
            <person name="Lucas S."/>
            <person name="Copeland A."/>
            <person name="Lapidus A."/>
            <person name="Glavina del Rio T."/>
            <person name="Dalin E."/>
            <person name="Tice H."/>
            <person name="Bruce D."/>
            <person name="Goodwin L."/>
            <person name="Pitluck S."/>
            <person name="Peters L."/>
            <person name="Kyrpides N."/>
            <person name="Mavromatis K."/>
            <person name="Ivanova N."/>
            <person name="Markowitz V."/>
            <person name="Cheng J.-F."/>
            <person name="Hugenholtz P."/>
            <person name="Woyke T."/>
            <person name="Wu D."/>
            <person name="Gronow S."/>
            <person name="Wellnitz S."/>
            <person name="Brambilla E."/>
            <person name="Klenk H.-P."/>
            <person name="Eisen J.A."/>
        </authorList>
    </citation>
    <scope>NUCLEOTIDE SEQUENCE [LARGE SCALE GENOMIC DNA]</scope>
    <source>
        <strain evidence="11 12">DSM 2985</strain>
    </source>
</reference>
<proteinExistence type="inferred from homology"/>
<evidence type="ECO:0000256" key="6">
    <source>
        <dbReference type="ARBA" id="ARBA00022989"/>
    </source>
</evidence>
<evidence type="ECO:0000256" key="8">
    <source>
        <dbReference type="RuleBase" id="RU004057"/>
    </source>
</evidence>
<dbReference type="STRING" id="907348.TresaDRAFT_2680"/>
<dbReference type="Proteomes" id="UP000003571">
    <property type="component" value="Unassembled WGS sequence"/>
</dbReference>
<feature type="transmembrane region" description="Helical" evidence="9">
    <location>
        <begin position="115"/>
        <end position="135"/>
    </location>
</feature>
<evidence type="ECO:0000259" key="10">
    <source>
        <dbReference type="Pfam" id="PF01618"/>
    </source>
</evidence>
<keyword evidence="12" id="KW-1185">Reference proteome</keyword>
<dbReference type="EMBL" id="AGRW01000027">
    <property type="protein sequence ID" value="EIC02966.1"/>
    <property type="molecule type" value="Genomic_DNA"/>
</dbReference>
<dbReference type="GO" id="GO:0005886">
    <property type="term" value="C:plasma membrane"/>
    <property type="evidence" value="ECO:0007669"/>
    <property type="project" value="UniProtKB-SubCell"/>
</dbReference>